<dbReference type="PANTHER" id="PTHR13090">
    <property type="entry name" value="ARGININE-HYDROXYLASE NDUFAF5, MITOCHONDRIAL"/>
    <property type="match status" value="1"/>
</dbReference>
<dbReference type="AlphaFoldDB" id="A0A1D1V3C8"/>
<feature type="domain" description="Methyltransferase type 11" evidence="7">
    <location>
        <begin position="106"/>
        <end position="199"/>
    </location>
</feature>
<comment type="caution">
    <text evidence="8">The sequence shown here is derived from an EMBL/GenBank/DDBJ whole genome shotgun (WGS) entry which is preliminary data.</text>
</comment>
<keyword evidence="2" id="KW-0808">Transferase</keyword>
<evidence type="ECO:0000313" key="8">
    <source>
        <dbReference type="EMBL" id="GAU96286.1"/>
    </source>
</evidence>
<dbReference type="EMBL" id="BDGG01000003">
    <property type="protein sequence ID" value="GAU96286.1"/>
    <property type="molecule type" value="Genomic_DNA"/>
</dbReference>
<name>A0A1D1V3C8_RAMVA</name>
<dbReference type="GO" id="GO:0032981">
    <property type="term" value="P:mitochondrial respiratory chain complex I assembly"/>
    <property type="evidence" value="ECO:0007669"/>
    <property type="project" value="TreeGrafter"/>
</dbReference>
<dbReference type="CDD" id="cd02440">
    <property type="entry name" value="AdoMet_MTases"/>
    <property type="match status" value="1"/>
</dbReference>
<evidence type="ECO:0000256" key="5">
    <source>
        <dbReference type="ARBA" id="ARBA00042549"/>
    </source>
</evidence>
<dbReference type="STRING" id="947166.A0A1D1V3C8"/>
<dbReference type="PANTHER" id="PTHR13090:SF1">
    <property type="entry name" value="ARGININE-HYDROXYLASE NDUFAF5, MITOCHONDRIAL"/>
    <property type="match status" value="1"/>
</dbReference>
<dbReference type="Pfam" id="PF08241">
    <property type="entry name" value="Methyltransf_11"/>
    <property type="match status" value="1"/>
</dbReference>
<accession>A0A1D1V3C8</accession>
<feature type="region of interest" description="Disordered" evidence="6">
    <location>
        <begin position="352"/>
        <end position="381"/>
    </location>
</feature>
<organism evidence="8 9">
    <name type="scientific">Ramazzottius varieornatus</name>
    <name type="common">Water bear</name>
    <name type="synonym">Tardigrade</name>
    <dbReference type="NCBI Taxonomy" id="947166"/>
    <lineage>
        <taxon>Eukaryota</taxon>
        <taxon>Metazoa</taxon>
        <taxon>Ecdysozoa</taxon>
        <taxon>Tardigrada</taxon>
        <taxon>Eutardigrada</taxon>
        <taxon>Parachela</taxon>
        <taxon>Hypsibioidea</taxon>
        <taxon>Ramazzottiidae</taxon>
        <taxon>Ramazzottius</taxon>
    </lineage>
</organism>
<keyword evidence="1" id="KW-0489">Methyltransferase</keyword>
<proteinExistence type="predicted"/>
<dbReference type="GO" id="GO:0008757">
    <property type="term" value="F:S-adenosylmethionine-dependent methyltransferase activity"/>
    <property type="evidence" value="ECO:0007669"/>
    <property type="project" value="InterPro"/>
</dbReference>
<evidence type="ECO:0000256" key="3">
    <source>
        <dbReference type="ARBA" id="ARBA00040937"/>
    </source>
</evidence>
<evidence type="ECO:0000256" key="1">
    <source>
        <dbReference type="ARBA" id="ARBA00022603"/>
    </source>
</evidence>
<evidence type="ECO:0000313" key="9">
    <source>
        <dbReference type="Proteomes" id="UP000186922"/>
    </source>
</evidence>
<protein>
    <recommendedName>
        <fullName evidence="3">Arginine-hydroxylase NDUFAF5, mitochondrial</fullName>
    </recommendedName>
    <alternativeName>
        <fullName evidence="4">NADH dehydrogenase [ubiquinone] 1 alpha subcomplex assembly factor 5</fullName>
    </alternativeName>
    <alternativeName>
        <fullName evidence="5">Putative methyltransferase NDUFAF5</fullName>
    </alternativeName>
</protein>
<gene>
    <name evidence="8" type="primary">RvY_07754</name>
    <name evidence="8" type="synonym">RvY_07754.1</name>
    <name evidence="8" type="ORF">RvY_07754-1</name>
</gene>
<dbReference type="SUPFAM" id="SSF53335">
    <property type="entry name" value="S-adenosyl-L-methionine-dependent methyltransferases"/>
    <property type="match status" value="1"/>
</dbReference>
<dbReference type="Gene3D" id="3.40.50.150">
    <property type="entry name" value="Vaccinia Virus protein VP39"/>
    <property type="match status" value="1"/>
</dbReference>
<dbReference type="InterPro" id="IPR013216">
    <property type="entry name" value="Methyltransf_11"/>
</dbReference>
<evidence type="ECO:0000256" key="6">
    <source>
        <dbReference type="SAM" id="MobiDB-lite"/>
    </source>
</evidence>
<dbReference type="Proteomes" id="UP000186922">
    <property type="component" value="Unassembled WGS sequence"/>
</dbReference>
<dbReference type="GO" id="GO:0032259">
    <property type="term" value="P:methylation"/>
    <property type="evidence" value="ECO:0007669"/>
    <property type="project" value="UniProtKB-KW"/>
</dbReference>
<feature type="compositionally biased region" description="Basic residues" evidence="6">
    <location>
        <begin position="370"/>
        <end position="381"/>
    </location>
</feature>
<dbReference type="InterPro" id="IPR029063">
    <property type="entry name" value="SAM-dependent_MTases_sf"/>
</dbReference>
<evidence type="ECO:0000259" key="7">
    <source>
        <dbReference type="Pfam" id="PF08241"/>
    </source>
</evidence>
<sequence>MAPVRDQVLFRLASTLCQLSARSCSNLPSRRACLSTAALPVRPSVTQPLRASETVMNVFDRKAKELQRDRAAAQEDVGVYDYLRSEAGYRLADRIKDVSRKFDKALDIGCGRGQVAEHIYCDMVGRLYQTELSKGFLDQSKSSPEAETVKMHLDEELPLPFEDNEMDLVVSSLNLHWVNNLPGLLQQIHRILKPDGCFIAAMFGGETLFELRCSLQLAETEREGGFAPHISPFTSIRDVGNLLNRAGFNLLTIDVDTIVVSYPTMFELMWDLKGMAENNAAWSRKVHLHRDSLLAAASIYRESYGNKDGSVPATFEILFMIGWKPHSSQAPPAERGSGEFSLKDLKNLPALTKKKPVPVIQSDKQDQLSKTKRGGRTRRWT</sequence>
<dbReference type="InterPro" id="IPR050602">
    <property type="entry name" value="Malonyl-ACP_OMT"/>
</dbReference>
<evidence type="ECO:0000256" key="2">
    <source>
        <dbReference type="ARBA" id="ARBA00022679"/>
    </source>
</evidence>
<reference evidence="8 9" key="1">
    <citation type="journal article" date="2016" name="Nat. Commun.">
        <title>Extremotolerant tardigrade genome and improved radiotolerance of human cultured cells by tardigrade-unique protein.</title>
        <authorList>
            <person name="Hashimoto T."/>
            <person name="Horikawa D.D."/>
            <person name="Saito Y."/>
            <person name="Kuwahara H."/>
            <person name="Kozuka-Hata H."/>
            <person name="Shin-I T."/>
            <person name="Minakuchi Y."/>
            <person name="Ohishi K."/>
            <person name="Motoyama A."/>
            <person name="Aizu T."/>
            <person name="Enomoto A."/>
            <person name="Kondo K."/>
            <person name="Tanaka S."/>
            <person name="Hara Y."/>
            <person name="Koshikawa S."/>
            <person name="Sagara H."/>
            <person name="Miura T."/>
            <person name="Yokobori S."/>
            <person name="Miyagawa K."/>
            <person name="Suzuki Y."/>
            <person name="Kubo T."/>
            <person name="Oyama M."/>
            <person name="Kohara Y."/>
            <person name="Fujiyama A."/>
            <person name="Arakawa K."/>
            <person name="Katayama T."/>
            <person name="Toyoda A."/>
            <person name="Kunieda T."/>
        </authorList>
    </citation>
    <scope>NUCLEOTIDE SEQUENCE [LARGE SCALE GENOMIC DNA]</scope>
    <source>
        <strain evidence="8 9">YOKOZUNA-1</strain>
    </source>
</reference>
<evidence type="ECO:0000256" key="4">
    <source>
        <dbReference type="ARBA" id="ARBA00041833"/>
    </source>
</evidence>
<dbReference type="GO" id="GO:0005739">
    <property type="term" value="C:mitochondrion"/>
    <property type="evidence" value="ECO:0007669"/>
    <property type="project" value="TreeGrafter"/>
</dbReference>
<dbReference type="OrthoDB" id="16816at2759"/>
<keyword evidence="9" id="KW-1185">Reference proteome</keyword>